<keyword evidence="3" id="KW-1185">Reference proteome</keyword>
<keyword evidence="1" id="KW-0812">Transmembrane</keyword>
<evidence type="ECO:0000256" key="1">
    <source>
        <dbReference type="SAM" id="Phobius"/>
    </source>
</evidence>
<dbReference type="OrthoDB" id="771982at2"/>
<dbReference type="EMBL" id="SAYW01000004">
    <property type="protein sequence ID" value="RWU06194.1"/>
    <property type="molecule type" value="Genomic_DNA"/>
</dbReference>
<gene>
    <name evidence="2" type="ORF">DPV69_12940</name>
</gene>
<name>A0A443YQY6_9SPHI</name>
<evidence type="ECO:0000313" key="3">
    <source>
        <dbReference type="Proteomes" id="UP000284120"/>
    </source>
</evidence>
<keyword evidence="1" id="KW-0472">Membrane</keyword>
<protein>
    <submittedName>
        <fullName evidence="2">FeoB-associated Cys-rich membrane protein</fullName>
    </submittedName>
</protein>
<dbReference type="Pfam" id="PF12669">
    <property type="entry name" value="FeoB_associated"/>
    <property type="match status" value="1"/>
</dbReference>
<dbReference type="AlphaFoldDB" id="A0A443YQY6"/>
<evidence type="ECO:0000313" key="2">
    <source>
        <dbReference type="EMBL" id="RWU06194.1"/>
    </source>
</evidence>
<accession>A0A443YQY6</accession>
<organism evidence="2 3">
    <name type="scientific">Pedobacter chitinilyticus</name>
    <dbReference type="NCBI Taxonomy" id="2233776"/>
    <lineage>
        <taxon>Bacteria</taxon>
        <taxon>Pseudomonadati</taxon>
        <taxon>Bacteroidota</taxon>
        <taxon>Sphingobacteriia</taxon>
        <taxon>Sphingobacteriales</taxon>
        <taxon>Sphingobacteriaceae</taxon>
        <taxon>Pedobacter</taxon>
    </lineage>
</organism>
<feature type="transmembrane region" description="Helical" evidence="1">
    <location>
        <begin position="6"/>
        <end position="24"/>
    </location>
</feature>
<dbReference type="Proteomes" id="UP000284120">
    <property type="component" value="Unassembled WGS sequence"/>
</dbReference>
<comment type="caution">
    <text evidence="2">The sequence shown here is derived from an EMBL/GenBank/DDBJ whole genome shotgun (WGS) entry which is preliminary data.</text>
</comment>
<sequence length="54" mass="5818">MDIQFILMIALFVAALFYVGRVIYRSVAPKKGSCATGCGKCGADFSKIPDTNTK</sequence>
<dbReference type="RefSeq" id="WP_113648152.1">
    <property type="nucleotide sequence ID" value="NZ_QMHN01000004.1"/>
</dbReference>
<proteinExistence type="predicted"/>
<keyword evidence="1" id="KW-1133">Transmembrane helix</keyword>
<reference evidence="2 3" key="1">
    <citation type="submission" date="2018-06" db="EMBL/GenBank/DDBJ databases">
        <title>Pedobacter endophyticus sp. nov., an endophytic bacterium isolated from a leaf of Triticum aestivum.</title>
        <authorList>
            <person name="Zhang L."/>
        </authorList>
    </citation>
    <scope>NUCLEOTIDE SEQUENCE [LARGE SCALE GENOMIC DNA]</scope>
    <source>
        <strain evidence="2 3">CM134L-2</strain>
    </source>
</reference>